<keyword evidence="1" id="KW-0175">Coiled coil</keyword>
<keyword evidence="4" id="KW-1185">Reference proteome</keyword>
<organism evidence="3 4">
    <name type="scientific">Mycolicibacterium pulveris</name>
    <name type="common">Mycobacterium pulveris</name>
    <dbReference type="NCBI Taxonomy" id="36813"/>
    <lineage>
        <taxon>Bacteria</taxon>
        <taxon>Bacillati</taxon>
        <taxon>Actinomycetota</taxon>
        <taxon>Actinomycetes</taxon>
        <taxon>Mycobacteriales</taxon>
        <taxon>Mycobacteriaceae</taxon>
        <taxon>Mycolicibacterium</taxon>
    </lineage>
</organism>
<protein>
    <recommendedName>
        <fullName evidence="2">Recombinase domain-containing protein</fullName>
    </recommendedName>
</protein>
<evidence type="ECO:0000313" key="3">
    <source>
        <dbReference type="EMBL" id="BBY82959.1"/>
    </source>
</evidence>
<dbReference type="InterPro" id="IPR050639">
    <property type="entry name" value="SSR_resolvase"/>
</dbReference>
<dbReference type="PANTHER" id="PTHR30461">
    <property type="entry name" value="DNA-INVERTASE FROM LAMBDOID PROPHAGE"/>
    <property type="match status" value="1"/>
</dbReference>
<dbReference type="Proteomes" id="UP000467252">
    <property type="component" value="Chromosome"/>
</dbReference>
<reference evidence="3 4" key="1">
    <citation type="journal article" date="2019" name="Emerg. Microbes Infect.">
        <title>Comprehensive subspecies identification of 175 nontuberculous mycobacteria species based on 7547 genomic profiles.</title>
        <authorList>
            <person name="Matsumoto Y."/>
            <person name="Kinjo T."/>
            <person name="Motooka D."/>
            <person name="Nabeya D."/>
            <person name="Jung N."/>
            <person name="Uechi K."/>
            <person name="Horii T."/>
            <person name="Iida T."/>
            <person name="Fujita J."/>
            <person name="Nakamura S."/>
        </authorList>
    </citation>
    <scope>NUCLEOTIDE SEQUENCE [LARGE SCALE GENOMIC DNA]</scope>
    <source>
        <strain evidence="3 4">JCM 6370</strain>
    </source>
</reference>
<sequence length="326" mass="35270">MDRKSARQKRAAVQRAEAGVPNWNVVPFGYRKTSKGIALHAKHAKMVRDAYAAILAGTSLHAIAKQWNAKGATTTRGNTWTGATVRQLLMAYRNAGVREYKGQPVGDGDWPAIVDRDVFDGVRAVLTEPGRRKGGTSSARKHLLTGVAKCGKCGKAVGSGAAVAQGRRVYVCKRCFGVTRDMAAVDRLVVGMVVERLAQPDAAELLVSRDAPDVTELRKRAAALRAQIAQAERDYDEDLIDAHRMNSKIARATAKLAPIEAQLHDSHRARVFDGLIDAKDVGTAFDALPLDRQRAVVDALLTVTILPAANKGTGFHPDSVEHSWKL</sequence>
<feature type="domain" description="Recombinase" evidence="2">
    <location>
        <begin position="27"/>
        <end position="132"/>
    </location>
</feature>
<dbReference type="Pfam" id="PF07508">
    <property type="entry name" value="Recombinase"/>
    <property type="match status" value="1"/>
</dbReference>
<gene>
    <name evidence="3" type="ORF">MPUL_41170</name>
</gene>
<evidence type="ECO:0000256" key="1">
    <source>
        <dbReference type="SAM" id="Coils"/>
    </source>
</evidence>
<dbReference type="GO" id="GO:0003677">
    <property type="term" value="F:DNA binding"/>
    <property type="evidence" value="ECO:0007669"/>
    <property type="project" value="InterPro"/>
</dbReference>
<dbReference type="AlphaFoldDB" id="A0A7I7UQW6"/>
<dbReference type="GO" id="GO:0000150">
    <property type="term" value="F:DNA strand exchange activity"/>
    <property type="evidence" value="ECO:0007669"/>
    <property type="project" value="InterPro"/>
</dbReference>
<dbReference type="InterPro" id="IPR011109">
    <property type="entry name" value="DNA_bind_recombinase_dom"/>
</dbReference>
<dbReference type="PANTHER" id="PTHR30461:SF23">
    <property type="entry name" value="DNA RECOMBINASE-RELATED"/>
    <property type="match status" value="1"/>
</dbReference>
<name>A0A7I7UQW6_MYCPV</name>
<accession>A0A7I7UQW6</accession>
<dbReference type="PROSITE" id="PS51737">
    <property type="entry name" value="RECOMBINASE_DNA_BIND"/>
    <property type="match status" value="1"/>
</dbReference>
<dbReference type="EMBL" id="AP022599">
    <property type="protein sequence ID" value="BBY82959.1"/>
    <property type="molecule type" value="Genomic_DNA"/>
</dbReference>
<evidence type="ECO:0000313" key="4">
    <source>
        <dbReference type="Proteomes" id="UP000467252"/>
    </source>
</evidence>
<evidence type="ECO:0000259" key="2">
    <source>
        <dbReference type="PROSITE" id="PS51737"/>
    </source>
</evidence>
<dbReference type="InterPro" id="IPR038109">
    <property type="entry name" value="DNA_bind_recomb_sf"/>
</dbReference>
<feature type="coiled-coil region" evidence="1">
    <location>
        <begin position="214"/>
        <end position="241"/>
    </location>
</feature>
<dbReference type="Gene3D" id="3.90.1750.20">
    <property type="entry name" value="Putative Large Serine Recombinase, Chain B, Domain 2"/>
    <property type="match status" value="1"/>
</dbReference>
<proteinExistence type="predicted"/>